<evidence type="ECO:0000256" key="1">
    <source>
        <dbReference type="ARBA" id="ARBA00008324"/>
    </source>
</evidence>
<dbReference type="InterPro" id="IPR029069">
    <property type="entry name" value="HotDog_dom_sf"/>
</dbReference>
<feature type="domain" description="Thioesterase" evidence="3">
    <location>
        <begin position="65"/>
        <end position="133"/>
    </location>
</feature>
<protein>
    <recommendedName>
        <fullName evidence="3">Thioesterase domain-containing protein</fullName>
    </recommendedName>
</protein>
<keyword evidence="2" id="KW-0378">Hydrolase</keyword>
<dbReference type="Pfam" id="PF03061">
    <property type="entry name" value="4HBT"/>
    <property type="match status" value="1"/>
</dbReference>
<dbReference type="SUPFAM" id="SSF54637">
    <property type="entry name" value="Thioesterase/thiol ester dehydrase-isomerase"/>
    <property type="match status" value="1"/>
</dbReference>
<dbReference type="OrthoDB" id="2831072at2759"/>
<dbReference type="Proteomes" id="UP000664521">
    <property type="component" value="Unassembled WGS sequence"/>
</dbReference>
<dbReference type="EMBL" id="CAJPDS010000084">
    <property type="protein sequence ID" value="CAF9935640.1"/>
    <property type="molecule type" value="Genomic_DNA"/>
</dbReference>
<evidence type="ECO:0000259" key="3">
    <source>
        <dbReference type="Pfam" id="PF03061"/>
    </source>
</evidence>
<comment type="caution">
    <text evidence="4">The sequence shown here is derived from an EMBL/GenBank/DDBJ whole genome shotgun (WGS) entry which is preliminary data.</text>
</comment>
<organism evidence="4 5">
    <name type="scientific">Heterodermia speciosa</name>
    <dbReference type="NCBI Taxonomy" id="116794"/>
    <lineage>
        <taxon>Eukaryota</taxon>
        <taxon>Fungi</taxon>
        <taxon>Dikarya</taxon>
        <taxon>Ascomycota</taxon>
        <taxon>Pezizomycotina</taxon>
        <taxon>Lecanoromycetes</taxon>
        <taxon>OSLEUM clade</taxon>
        <taxon>Lecanoromycetidae</taxon>
        <taxon>Caliciales</taxon>
        <taxon>Physciaceae</taxon>
        <taxon>Heterodermia</taxon>
    </lineage>
</organism>
<comment type="similarity">
    <text evidence="1">Belongs to the thioesterase PaaI family.</text>
</comment>
<dbReference type="PANTHER" id="PTHR21660:SF1">
    <property type="entry name" value="ACYL-COENZYME A THIOESTERASE 13"/>
    <property type="match status" value="1"/>
</dbReference>
<gene>
    <name evidence="4" type="ORF">HETSPECPRED_009855</name>
</gene>
<dbReference type="PANTHER" id="PTHR21660">
    <property type="entry name" value="THIOESTERASE SUPERFAMILY MEMBER-RELATED"/>
    <property type="match status" value="1"/>
</dbReference>
<name>A0A8H3G4I5_9LECA</name>
<reference evidence="4" key="1">
    <citation type="submission" date="2021-03" db="EMBL/GenBank/DDBJ databases">
        <authorList>
            <person name="Tagirdzhanova G."/>
        </authorList>
    </citation>
    <scope>NUCLEOTIDE SEQUENCE</scope>
</reference>
<dbReference type="InterPro" id="IPR006683">
    <property type="entry name" value="Thioestr_dom"/>
</dbReference>
<dbReference type="InterPro" id="IPR039298">
    <property type="entry name" value="ACOT13"/>
</dbReference>
<evidence type="ECO:0000313" key="5">
    <source>
        <dbReference type="Proteomes" id="UP000664521"/>
    </source>
</evidence>
<sequence>MLDNVPKDPLERARFYANIFAEGSKNKGWDAAITREHVTLTSASLIPLPRVTARFTVVSSLCNGMGTLHGGATATIFDFVTSMPLTLKSEKGSWEFPGVSRTLNVTYLDKASNGQELEIEAEAVKIGKRLGRFDEVPK</sequence>
<accession>A0A8H3G4I5</accession>
<dbReference type="AlphaFoldDB" id="A0A8H3G4I5"/>
<evidence type="ECO:0000313" key="4">
    <source>
        <dbReference type="EMBL" id="CAF9935640.1"/>
    </source>
</evidence>
<evidence type="ECO:0000256" key="2">
    <source>
        <dbReference type="ARBA" id="ARBA00022801"/>
    </source>
</evidence>
<keyword evidence="5" id="KW-1185">Reference proteome</keyword>
<dbReference type="CDD" id="cd03443">
    <property type="entry name" value="PaaI_thioesterase"/>
    <property type="match status" value="1"/>
</dbReference>
<proteinExistence type="inferred from homology"/>
<dbReference type="Gene3D" id="3.10.129.10">
    <property type="entry name" value="Hotdog Thioesterase"/>
    <property type="match status" value="1"/>
</dbReference>
<dbReference type="GO" id="GO:0047617">
    <property type="term" value="F:fatty acyl-CoA hydrolase activity"/>
    <property type="evidence" value="ECO:0007669"/>
    <property type="project" value="InterPro"/>
</dbReference>